<evidence type="ECO:0000313" key="3">
    <source>
        <dbReference type="Proteomes" id="UP000660862"/>
    </source>
</evidence>
<organism evidence="2 3">
    <name type="scientific">Parapedobacter pyrenivorans</name>
    <dbReference type="NCBI Taxonomy" id="1305674"/>
    <lineage>
        <taxon>Bacteria</taxon>
        <taxon>Pseudomonadati</taxon>
        <taxon>Bacteroidota</taxon>
        <taxon>Sphingobacteriia</taxon>
        <taxon>Sphingobacteriales</taxon>
        <taxon>Sphingobacteriaceae</taxon>
        <taxon>Parapedobacter</taxon>
    </lineage>
</organism>
<feature type="compositionally biased region" description="Low complexity" evidence="1">
    <location>
        <begin position="143"/>
        <end position="160"/>
    </location>
</feature>
<keyword evidence="3" id="KW-1185">Reference proteome</keyword>
<reference evidence="2" key="2">
    <citation type="submission" date="2020-09" db="EMBL/GenBank/DDBJ databases">
        <authorList>
            <person name="Sun Q."/>
            <person name="Zhou Y."/>
        </authorList>
    </citation>
    <scope>NUCLEOTIDE SEQUENCE</scope>
    <source>
        <strain evidence="2">CGMCC 1.12195</strain>
    </source>
</reference>
<dbReference type="Proteomes" id="UP000660862">
    <property type="component" value="Unassembled WGS sequence"/>
</dbReference>
<evidence type="ECO:0000313" key="2">
    <source>
        <dbReference type="EMBL" id="GGG82126.1"/>
    </source>
</evidence>
<gene>
    <name evidence="2" type="ORF">GCM10007415_13650</name>
</gene>
<name>A0A917HK33_9SPHI</name>
<dbReference type="EMBL" id="BMER01000001">
    <property type="protein sequence ID" value="GGG82126.1"/>
    <property type="molecule type" value="Genomic_DNA"/>
</dbReference>
<protein>
    <submittedName>
        <fullName evidence="2">Uncharacterized protein</fullName>
    </submittedName>
</protein>
<accession>A0A917HK33</accession>
<proteinExistence type="predicted"/>
<reference evidence="2" key="1">
    <citation type="journal article" date="2014" name="Int. J. Syst. Evol. Microbiol.">
        <title>Complete genome sequence of Corynebacterium casei LMG S-19264T (=DSM 44701T), isolated from a smear-ripened cheese.</title>
        <authorList>
            <consortium name="US DOE Joint Genome Institute (JGI-PGF)"/>
            <person name="Walter F."/>
            <person name="Albersmeier A."/>
            <person name="Kalinowski J."/>
            <person name="Ruckert C."/>
        </authorList>
    </citation>
    <scope>NUCLEOTIDE SEQUENCE</scope>
    <source>
        <strain evidence="2">CGMCC 1.12195</strain>
    </source>
</reference>
<dbReference type="AlphaFoldDB" id="A0A917HK33"/>
<feature type="region of interest" description="Disordered" evidence="1">
    <location>
        <begin position="87"/>
        <end position="174"/>
    </location>
</feature>
<comment type="caution">
    <text evidence="2">The sequence shown here is derived from an EMBL/GenBank/DDBJ whole genome shotgun (WGS) entry which is preliminary data.</text>
</comment>
<dbReference type="RefSeq" id="WP_188505141.1">
    <property type="nucleotide sequence ID" value="NZ_BMER01000001.1"/>
</dbReference>
<evidence type="ECO:0000256" key="1">
    <source>
        <dbReference type="SAM" id="MobiDB-lite"/>
    </source>
</evidence>
<sequence>MAKSKVKDSEVLAYLQERKQALRDELEKIETMLSVVGANSKSAIKKGKKRGKKKLEKAVKSIRKKVTQAIEGAKTQTEKLVGRIVSSDAEETGVKKRRAVSDAPLAADAPKRTRSRQVAKPASSASAAVETDQVTTKQEPVKKAVATKASKVPTPASPKPATKKATGKTIPVSFDPKAKMDDKIRFALAQKKGSTKAEVIDYLNNLDPEYGLTKLKKVVAFRLNHLLKTGQVKGSEHKDGFRYAN</sequence>